<protein>
    <recommendedName>
        <fullName evidence="4">Secreted protein</fullName>
    </recommendedName>
</protein>
<gene>
    <name evidence="2" type="ORF">HID58_053945</name>
</gene>
<accession>A0ABQ8AHF6</accession>
<reference evidence="2 3" key="1">
    <citation type="submission" date="2021-05" db="EMBL/GenBank/DDBJ databases">
        <title>Genome Assembly of Synthetic Allotetraploid Brassica napus Reveals Homoeologous Exchanges between Subgenomes.</title>
        <authorList>
            <person name="Davis J.T."/>
        </authorList>
    </citation>
    <scope>NUCLEOTIDE SEQUENCE [LARGE SCALE GENOMIC DNA]</scope>
    <source>
        <strain evidence="3">cv. Da-Ae</strain>
        <tissue evidence="2">Seedling</tissue>
    </source>
</reference>
<feature type="chain" id="PRO_5047480742" description="Secreted protein" evidence="1">
    <location>
        <begin position="22"/>
        <end position="65"/>
    </location>
</feature>
<feature type="signal peptide" evidence="1">
    <location>
        <begin position="1"/>
        <end position="21"/>
    </location>
</feature>
<evidence type="ECO:0000256" key="1">
    <source>
        <dbReference type="SAM" id="SignalP"/>
    </source>
</evidence>
<dbReference type="Proteomes" id="UP000824890">
    <property type="component" value="Unassembled WGS sequence"/>
</dbReference>
<evidence type="ECO:0000313" key="3">
    <source>
        <dbReference type="Proteomes" id="UP000824890"/>
    </source>
</evidence>
<keyword evidence="1" id="KW-0732">Signal</keyword>
<sequence length="65" mass="7181">MCQRRWIMGVILISTGPSALAGTGSKGGALIGLELSTNRDPCLQLNVIITCFHRQRFQPTIDYFN</sequence>
<organism evidence="2 3">
    <name type="scientific">Brassica napus</name>
    <name type="common">Rape</name>
    <dbReference type="NCBI Taxonomy" id="3708"/>
    <lineage>
        <taxon>Eukaryota</taxon>
        <taxon>Viridiplantae</taxon>
        <taxon>Streptophyta</taxon>
        <taxon>Embryophyta</taxon>
        <taxon>Tracheophyta</taxon>
        <taxon>Spermatophyta</taxon>
        <taxon>Magnoliopsida</taxon>
        <taxon>eudicotyledons</taxon>
        <taxon>Gunneridae</taxon>
        <taxon>Pentapetalae</taxon>
        <taxon>rosids</taxon>
        <taxon>malvids</taxon>
        <taxon>Brassicales</taxon>
        <taxon>Brassicaceae</taxon>
        <taxon>Brassiceae</taxon>
        <taxon>Brassica</taxon>
    </lineage>
</organism>
<comment type="caution">
    <text evidence="2">The sequence shown here is derived from an EMBL/GenBank/DDBJ whole genome shotgun (WGS) entry which is preliminary data.</text>
</comment>
<evidence type="ECO:0000313" key="2">
    <source>
        <dbReference type="EMBL" id="KAH0891516.1"/>
    </source>
</evidence>
<proteinExistence type="predicted"/>
<evidence type="ECO:0008006" key="4">
    <source>
        <dbReference type="Google" id="ProtNLM"/>
    </source>
</evidence>
<keyword evidence="3" id="KW-1185">Reference proteome</keyword>
<name>A0ABQ8AHF6_BRANA</name>
<dbReference type="EMBL" id="JAGKQM010000013">
    <property type="protein sequence ID" value="KAH0891516.1"/>
    <property type="molecule type" value="Genomic_DNA"/>
</dbReference>